<dbReference type="Pfam" id="PF13386">
    <property type="entry name" value="DsbD_2"/>
    <property type="match status" value="1"/>
</dbReference>
<keyword evidence="1" id="KW-0812">Transmembrane</keyword>
<gene>
    <name evidence="3" type="ORF">DN068_18815</name>
</gene>
<evidence type="ECO:0000256" key="1">
    <source>
        <dbReference type="SAM" id="Phobius"/>
    </source>
</evidence>
<reference evidence="3 4" key="1">
    <citation type="submission" date="2018-06" db="EMBL/GenBank/DDBJ databases">
        <title>Mucibacter soli gen. nov., sp. nov., a new member of the family Chitinophagaceae producing mucin.</title>
        <authorList>
            <person name="Kim M.-K."/>
            <person name="Park S."/>
            <person name="Kim T.-S."/>
            <person name="Joung Y."/>
            <person name="Han J.-H."/>
            <person name="Kim S.B."/>
        </authorList>
    </citation>
    <scope>NUCLEOTIDE SEQUENCE [LARGE SCALE GENOMIC DNA]</scope>
    <source>
        <strain evidence="3 4">R1-15</strain>
    </source>
</reference>
<sequence length="234" mass="25754">MMTALLMSFLMGLTGSLHCAGMCGPIMWVMPFQSLQGGKKLAGVLLYHLSRITVYVLLALVLYSFRSFFHPQWQQYVSVALGGLLLLMGVFYFLPNSALRVKLPWTKWVQHKLGAIIGNPKLSTLAAAGFLNGLLPCGLVYMALSAALTAQTAANAAALIFVFGLGTMPMLLTLIFLRNRFTALRNLSLRKMVPVLMFVFGSLFVLRGMNLGIPYLSPKVVVEHQQIKSCCCHH</sequence>
<comment type="caution">
    <text evidence="3">The sequence shown here is derived from an EMBL/GenBank/DDBJ whole genome shotgun (WGS) entry which is preliminary data.</text>
</comment>
<keyword evidence="1" id="KW-1133">Transmembrane helix</keyword>
<evidence type="ECO:0000259" key="2">
    <source>
        <dbReference type="Pfam" id="PF13386"/>
    </source>
</evidence>
<evidence type="ECO:0000313" key="4">
    <source>
        <dbReference type="Proteomes" id="UP000248745"/>
    </source>
</evidence>
<feature type="transmembrane region" description="Helical" evidence="1">
    <location>
        <begin position="156"/>
        <end position="177"/>
    </location>
</feature>
<name>A0A2W2BCF5_9BACT</name>
<proteinExistence type="predicted"/>
<dbReference type="RefSeq" id="WP_111000491.1">
    <property type="nucleotide sequence ID" value="NZ_QKTW01000025.1"/>
</dbReference>
<feature type="transmembrane region" description="Helical" evidence="1">
    <location>
        <begin position="189"/>
        <end position="206"/>
    </location>
</feature>
<feature type="transmembrane region" description="Helical" evidence="1">
    <location>
        <begin position="76"/>
        <end position="94"/>
    </location>
</feature>
<dbReference type="InterPro" id="IPR039447">
    <property type="entry name" value="UreH-like_TM_dom"/>
</dbReference>
<dbReference type="Proteomes" id="UP000248745">
    <property type="component" value="Unassembled WGS sequence"/>
</dbReference>
<accession>A0A2W2BCF5</accession>
<feature type="domain" description="Urease accessory protein UreH-like transmembrane" evidence="2">
    <location>
        <begin position="9"/>
        <end position="202"/>
    </location>
</feature>
<organism evidence="3 4">
    <name type="scientific">Taibaiella soli</name>
    <dbReference type="NCBI Taxonomy" id="1649169"/>
    <lineage>
        <taxon>Bacteria</taxon>
        <taxon>Pseudomonadati</taxon>
        <taxon>Bacteroidota</taxon>
        <taxon>Chitinophagia</taxon>
        <taxon>Chitinophagales</taxon>
        <taxon>Chitinophagaceae</taxon>
        <taxon>Taibaiella</taxon>
    </lineage>
</organism>
<feature type="transmembrane region" description="Helical" evidence="1">
    <location>
        <begin position="122"/>
        <end position="144"/>
    </location>
</feature>
<dbReference type="OrthoDB" id="594443at2"/>
<keyword evidence="1" id="KW-0472">Membrane</keyword>
<dbReference type="EMBL" id="QKTW01000025">
    <property type="protein sequence ID" value="PZF71346.1"/>
    <property type="molecule type" value="Genomic_DNA"/>
</dbReference>
<dbReference type="AlphaFoldDB" id="A0A2W2BCF5"/>
<evidence type="ECO:0000313" key="3">
    <source>
        <dbReference type="EMBL" id="PZF71346.1"/>
    </source>
</evidence>
<dbReference type="PANTHER" id="PTHR42208:SF1">
    <property type="entry name" value="HEAVY METAL TRANSPORTER"/>
    <property type="match status" value="1"/>
</dbReference>
<keyword evidence="4" id="KW-1185">Reference proteome</keyword>
<protein>
    <submittedName>
        <fullName evidence="3">Sulfite exporter TauE/SafE family protein</fullName>
    </submittedName>
</protein>
<dbReference type="PANTHER" id="PTHR42208">
    <property type="entry name" value="HEAVY METAL TRANSPORTER-RELATED"/>
    <property type="match status" value="1"/>
</dbReference>
<feature type="transmembrane region" description="Helical" evidence="1">
    <location>
        <begin position="43"/>
        <end position="64"/>
    </location>
</feature>